<feature type="region of interest" description="Disordered" evidence="1">
    <location>
        <begin position="349"/>
        <end position="388"/>
    </location>
</feature>
<feature type="compositionally biased region" description="Basic residues" evidence="1">
    <location>
        <begin position="68"/>
        <end position="81"/>
    </location>
</feature>
<dbReference type="InterPro" id="IPR003323">
    <property type="entry name" value="OTU_dom"/>
</dbReference>
<feature type="region of interest" description="Disordered" evidence="1">
    <location>
        <begin position="808"/>
        <end position="878"/>
    </location>
</feature>
<evidence type="ECO:0000313" key="5">
    <source>
        <dbReference type="Proteomes" id="UP000266841"/>
    </source>
</evidence>
<organism evidence="4 5">
    <name type="scientific">Thalassiosira oceanica</name>
    <name type="common">Marine diatom</name>
    <dbReference type="NCBI Taxonomy" id="159749"/>
    <lineage>
        <taxon>Eukaryota</taxon>
        <taxon>Sar</taxon>
        <taxon>Stramenopiles</taxon>
        <taxon>Ochrophyta</taxon>
        <taxon>Bacillariophyta</taxon>
        <taxon>Coscinodiscophyceae</taxon>
        <taxon>Thalassiosirophycidae</taxon>
        <taxon>Thalassiosirales</taxon>
        <taxon>Thalassiosiraceae</taxon>
        <taxon>Thalassiosira</taxon>
    </lineage>
</organism>
<feature type="compositionally biased region" description="Basic and acidic residues" evidence="1">
    <location>
        <begin position="267"/>
        <end position="277"/>
    </location>
</feature>
<feature type="compositionally biased region" description="Basic and acidic residues" evidence="1">
    <location>
        <begin position="1934"/>
        <end position="1954"/>
    </location>
</feature>
<evidence type="ECO:0000259" key="2">
    <source>
        <dbReference type="Pfam" id="PF02338"/>
    </source>
</evidence>
<feature type="domain" description="DUF6570" evidence="3">
    <location>
        <begin position="1432"/>
        <end position="1579"/>
    </location>
</feature>
<feature type="region of interest" description="Disordered" evidence="1">
    <location>
        <begin position="2711"/>
        <end position="2749"/>
    </location>
</feature>
<feature type="compositionally biased region" description="Basic and acidic residues" evidence="1">
    <location>
        <begin position="2301"/>
        <end position="2311"/>
    </location>
</feature>
<feature type="region of interest" description="Disordered" evidence="1">
    <location>
        <begin position="1251"/>
        <end position="1299"/>
    </location>
</feature>
<feature type="compositionally biased region" description="Basic and acidic residues" evidence="1">
    <location>
        <begin position="2057"/>
        <end position="2066"/>
    </location>
</feature>
<feature type="region of interest" description="Disordered" evidence="1">
    <location>
        <begin position="2915"/>
        <end position="2936"/>
    </location>
</feature>
<gene>
    <name evidence="4" type="ORF">THAOC_03378</name>
</gene>
<feature type="region of interest" description="Disordered" evidence="1">
    <location>
        <begin position="2171"/>
        <end position="2261"/>
    </location>
</feature>
<feature type="compositionally biased region" description="Polar residues" evidence="1">
    <location>
        <begin position="377"/>
        <end position="388"/>
    </location>
</feature>
<feature type="compositionally biased region" description="Acidic residues" evidence="1">
    <location>
        <begin position="1712"/>
        <end position="1731"/>
    </location>
</feature>
<feature type="region of interest" description="Disordered" evidence="1">
    <location>
        <begin position="2021"/>
        <end position="2147"/>
    </location>
</feature>
<feature type="domain" description="OTU" evidence="2">
    <location>
        <begin position="2339"/>
        <end position="2457"/>
    </location>
</feature>
<feature type="region of interest" description="Disordered" evidence="1">
    <location>
        <begin position="1879"/>
        <end position="1967"/>
    </location>
</feature>
<dbReference type="EMBL" id="AGNL01003258">
    <property type="protein sequence ID" value="EJK74917.1"/>
    <property type="molecule type" value="Genomic_DNA"/>
</dbReference>
<dbReference type="Pfam" id="PF02338">
    <property type="entry name" value="OTU"/>
    <property type="match status" value="1"/>
</dbReference>
<feature type="region of interest" description="Disordered" evidence="1">
    <location>
        <begin position="27"/>
        <end position="108"/>
    </location>
</feature>
<feature type="compositionally biased region" description="Basic and acidic residues" evidence="1">
    <location>
        <begin position="2115"/>
        <end position="2138"/>
    </location>
</feature>
<comment type="caution">
    <text evidence="4">The sequence shown here is derived from an EMBL/GenBank/DDBJ whole genome shotgun (WGS) entry which is preliminary data.</text>
</comment>
<accession>K0TPU7</accession>
<feature type="compositionally biased region" description="Basic and acidic residues" evidence="1">
    <location>
        <begin position="2182"/>
        <end position="2197"/>
    </location>
</feature>
<feature type="region of interest" description="Disordered" evidence="1">
    <location>
        <begin position="267"/>
        <end position="287"/>
    </location>
</feature>
<evidence type="ECO:0000256" key="1">
    <source>
        <dbReference type="SAM" id="MobiDB-lite"/>
    </source>
</evidence>
<feature type="compositionally biased region" description="Basic residues" evidence="1">
    <location>
        <begin position="2046"/>
        <end position="2056"/>
    </location>
</feature>
<feature type="compositionally biased region" description="Basic and acidic residues" evidence="1">
    <location>
        <begin position="82"/>
        <end position="101"/>
    </location>
</feature>
<feature type="compositionally biased region" description="Polar residues" evidence="1">
    <location>
        <begin position="278"/>
        <end position="287"/>
    </location>
</feature>
<feature type="region of interest" description="Disordered" evidence="1">
    <location>
        <begin position="2777"/>
        <end position="2822"/>
    </location>
</feature>
<dbReference type="InterPro" id="IPR046700">
    <property type="entry name" value="DUF6570"/>
</dbReference>
<reference evidence="4 5" key="1">
    <citation type="journal article" date="2012" name="Genome Biol.">
        <title>Genome and low-iron response of an oceanic diatom adapted to chronic iron limitation.</title>
        <authorList>
            <person name="Lommer M."/>
            <person name="Specht M."/>
            <person name="Roy A.S."/>
            <person name="Kraemer L."/>
            <person name="Andreson R."/>
            <person name="Gutowska M.A."/>
            <person name="Wolf J."/>
            <person name="Bergner S.V."/>
            <person name="Schilhabel M.B."/>
            <person name="Klostermeier U.C."/>
            <person name="Beiko R.G."/>
            <person name="Rosenstiel P."/>
            <person name="Hippler M."/>
            <person name="Laroche J."/>
        </authorList>
    </citation>
    <scope>NUCLEOTIDE SEQUENCE [LARGE SCALE GENOMIC DNA]</scope>
    <source>
        <strain evidence="4 5">CCMP1005</strain>
    </source>
</reference>
<evidence type="ECO:0000313" key="4">
    <source>
        <dbReference type="EMBL" id="EJK74917.1"/>
    </source>
</evidence>
<feature type="region of interest" description="Disordered" evidence="1">
    <location>
        <begin position="2299"/>
        <end position="2335"/>
    </location>
</feature>
<feature type="compositionally biased region" description="Acidic residues" evidence="1">
    <location>
        <begin position="1257"/>
        <end position="1296"/>
    </location>
</feature>
<feature type="compositionally biased region" description="Acidic residues" evidence="1">
    <location>
        <begin position="2793"/>
        <end position="2804"/>
    </location>
</feature>
<sequence>MLVCKRRESGWKPVLATRRRRGFNLLSSDIVGSKADNDDPPSATVYSEIPPPSTAFSSTNRRFSTASKKAKKKRDARKKAKEAHDRAVMRRGRAREGRESDSTVQGKTSPLLHRGWSADFGCCLGTAMPTQSTVREKLSDSHRGLSEDIRCFLYQPTHPPTPLDKVIASGRLPTRFIAGCRLKCGKFLKESREGRTRFYPKRFLRQQRKLARRRMRELNVAKTADSGEARTSEQFRFLPMFDDTTVDTNFCKDRDSCTGRVPFVFGNRRDDEPRKSDSCTGRESVQNATEDLKVEDVALSEDEELAILLSPERNLRPSAGLVLEPVLSPERTALPSEARQSVISEITSAAAHPNDTSDPPPKRSVRLLGGAGREGAQLSNRPRGTSGSVGEDWDWCLNSMRFYVLSCGPAHLRNPTFPTGNGTGPITCPNVTGSSCFMSCGLLVLKRAVPLILQRHDKFDPRVIDDSYDADKVQAMHGPFMEFIAAMYLNLQDSSVVGAILHDLYEASGLKHVPKDVVEFFDFYILPILRAKGLSRFFDVALSTTEVWDGKVGEVQLHEVLSSGEKQDAFIKVEPTANMQSAVDRAVSSLDMEYTPREIYARAEETIHQLESSAGRELSHQEKSAIREPLVCNGKRHVYINKETQFIIFYIARLNDLDGSGLDVKMNLDKKIRMSVSLDEDGTSTERRDFHLDGVVLYRGRNDSHVDHYFALNAYEDGVYMQDDDDLSGPKSWEGWSDLTSDKVPNTCSYMAVYVPEPCCASSSPVAEENRERLLRTRMSCNPLPVNKRPRISVARDGNLDRRIKSLLKKRRNAERQPSAIKEMNAGRKPEAREKENAKRKPVDRKKENAKRKPRKPEARKQENANRKPEARKKENELYYRKNRDALRLRAKKYYQLNRRVLTDKMKLYYQVNRDRIRAGRRESQQSGNDRNTVCADFKLPVDVLPLLDQPPGRPTGDVAHCVFDDSEQDPEVAATMMHFNSGRHIRRDALDLKELQRKTWNEMTVDERERFNKLVIKLEDQIMGECVTPACQKEALARFFRKQGQGVSWAKSESNDYPKGSRDMPYYCCAACGIQHAGDGSPYKRMNLDELECLKFDEEEKESIESKMQDPRYDSVVLPCDDKGTTRTVEVWKAYNFFPQVRKAENYFHLYPQFVEHPFRDRQDSEELEELDDRLDEILPDTKVDGPELDTFQRLQEKYICMNDQGNDIALFSQTRGRLELDFPGSPGAGVLYRIGDDDVVDLNRRLFGAERDGSSGDEDGEDRSGLDDSDNDRDDDEEDRDENNDGEDRDDDDSVGARRVEVEEIDDSNGCMLADCLCWFGGDGEDDDSCGMDCLDDPDNDGHGDGRDDVDSVGSGQAVAAGGADIARRDLAALASEEVHLPRRVLADYRRRAPHPKDELWERELAELAEIVPEKFSAMICGDCSKAIAKNKSPEFSLKNGVDFGDPDRIQLPELTAVEKHIISLVRLYAQVIKLEGAREQGKGATQGSEGRKPKQLTLRGSVICFRQESVEVCSKLLSLENMKKDLQLQFVGPDGGWDWMYHRCYGGDPARLVGEAHKIYSWLRVLSLVNPYYEDMTELPPVGEISSRLKALAEELVEDSFRTLDDARLKESMKARDDIARVRNAISSDDDGLPAESAGVEGGEEEDDEGGASSTPMRYVLVTSPDSTANENARDSVHGTLKSAAKMFGIDVNEEAREYNRTAGGDKPVEEEGDFTSDEEELGDDFDGDVNMARREATPPVRQQQGTAHGEAVQALPPSLHEASGEGAPVPLLRVRQATEASELPRGPPEDARQQGGVQGARGGPTQAQLPARPQGGHKRSGGAHGKESPAQDRTPAAADGEEDASRRLRAARLHGGDPCHGEGVRLPHLHDDLRDGRRQQHERRAHVPQEHGQRGLSHTCAGHGPRRSEARNAARGGERGLQLRRTGQARQRESRRGRPRVQEDRHERHGNVGRRHAGNRDDEELLQGLVQQGSGRGLGEGVHRRDGDAGKTVAAVSSFWFDECPPDSDRCCVTARAPHSTGQGRPPLSRDHLGRPVSRAPGVRRHRAGAHGRGHDGPREPVSDVPAKGATRLRSHQEEQGTDVPRRAPPHGDTAEPVGSGVVPFSEEGQEEKARARAISEVEPRDRLRPEASERGAPCSAAPARPRRGLVYVRHFRQRYGLRLQRAPPLLHLPQGGRRQDRMPPQHAQDKASQDGLHPVTSREGGGRLRRGRREERRHTIHCPREGAASARGQGRPEGFPGSLLRAGTANHRHRAGRPLLMKLPELIEDGNEDRRRKEILDNFRESMGYRISLLRDNGHSRDRSARDPFTGQPKRKVPLDSGGFSADDNASSRDPNCLYSAMQHLLFLSGQRVPSVEVIRRRSLEYLAENSDDEVPPPLRGDDGARSLAEMVRDESGLSVDQYCEEKRDADPRTCLWGEAVDVKLLAMCFNVNIAVYRKAEGRGEGKEEEEGQGGGGDPAASSFYSLDDDLSCIPSRNDSARTVHLVCREGLGGDKPPCRECPASSGPGGDTACDLPLHFVPLVPTELLNSGGFFHIDKRLIDRLIEELRPVSVEKLKELYASVSDKLVGRNGYVAEFNEVVSAALGVNTNSLFLGSREQSKSAVFYLGPYICKNLVQITDAFDLMLEAIDNANNRESQAENAKEDVRFTQRVLTRVLNKLNSMVELSDTQVAASLLGLSSGLCSDKFCGVDVTRYMKYIANQKTGGALEVEEESEDERSQDDPEEDGGSMGDFIAEEDENGAPSEDAAFDLQAMLEEKETLDALAVAANEEGGPALLPGPPRSPDGSSDEDDDDEDGGFDCPFEIKAEKSPFGPGTVYTTNEEVHHSVTYPEKYFNRGEGLKDLTLDEYLRLVRIERIRGEDKDEDKQPNAPVKRGRKSNGRFPFAEGFALRESHIQVLRSKHCTLKFFKGPPTHPGPEPPADKSKKHESWRKKANKYGLYYLTLFRPEKRNFGGKTFLGNREEYDWEHSRVLRMLR</sequence>
<dbReference type="Proteomes" id="UP000266841">
    <property type="component" value="Unassembled WGS sequence"/>
</dbReference>
<feature type="region of interest" description="Disordered" evidence="1">
    <location>
        <begin position="1702"/>
        <end position="1734"/>
    </location>
</feature>
<feature type="compositionally biased region" description="Polar residues" evidence="1">
    <location>
        <begin position="54"/>
        <end position="65"/>
    </location>
</feature>
<feature type="compositionally biased region" description="Basic and acidic residues" evidence="1">
    <location>
        <begin position="856"/>
        <end position="878"/>
    </location>
</feature>
<feature type="compositionally biased region" description="Acidic residues" evidence="1">
    <location>
        <begin position="2715"/>
        <end position="2733"/>
    </location>
</feature>
<evidence type="ECO:0000259" key="3">
    <source>
        <dbReference type="Pfam" id="PF20209"/>
    </source>
</evidence>
<dbReference type="Pfam" id="PF20209">
    <property type="entry name" value="DUF6570"/>
    <property type="match status" value="1"/>
</dbReference>
<name>K0TPU7_THAOC</name>
<feature type="compositionally biased region" description="Basic and acidic residues" evidence="1">
    <location>
        <begin position="825"/>
        <end position="847"/>
    </location>
</feature>
<feature type="region of interest" description="Disordered" evidence="1">
    <location>
        <begin position="2446"/>
        <end position="2466"/>
    </location>
</feature>
<dbReference type="eggNOG" id="ENOG502SP2K">
    <property type="taxonomic scope" value="Eukaryota"/>
</dbReference>
<protein>
    <submittedName>
        <fullName evidence="4">Uncharacterized protein</fullName>
    </submittedName>
</protein>
<proteinExistence type="predicted"/>
<keyword evidence="5" id="KW-1185">Reference proteome</keyword>
<feature type="compositionally biased region" description="Basic and acidic residues" evidence="1">
    <location>
        <begin position="1910"/>
        <end position="1922"/>
    </location>
</feature>
<feature type="region of interest" description="Disordered" evidence="1">
    <location>
        <begin position="1626"/>
        <end position="1659"/>
    </location>
</feature>
<dbReference type="Gene3D" id="3.90.70.80">
    <property type="match status" value="1"/>
</dbReference>
<dbReference type="OrthoDB" id="57510at2759"/>
<feature type="region of interest" description="Disordered" evidence="1">
    <location>
        <begin position="1783"/>
        <end position="1849"/>
    </location>
</feature>
<feature type="non-terminal residue" evidence="4">
    <location>
        <position position="2983"/>
    </location>
</feature>